<dbReference type="AlphaFoldDB" id="D9PKK1"/>
<dbReference type="InterPro" id="IPR025420">
    <property type="entry name" value="DUF4143"/>
</dbReference>
<accession>D9PKK1</accession>
<dbReference type="Pfam" id="PF13635">
    <property type="entry name" value="DUF4143"/>
    <property type="match status" value="1"/>
</dbReference>
<evidence type="ECO:0000313" key="2">
    <source>
        <dbReference type="EMBL" id="EFK95914.1"/>
    </source>
</evidence>
<dbReference type="EMBL" id="ADZX01000620">
    <property type="protein sequence ID" value="EFK95914.1"/>
    <property type="molecule type" value="Genomic_DNA"/>
</dbReference>
<sequence length="275" mass="31457">MLSERPSVGPDQPFAVKPLIPLAEETALRSTFPPADIEERLAYGELPGIVLLSEEDRKLMLRSFASVHLEEELRREALVKDWGAFINFLRLAARESGQMVNFAAISREVGLSQPTVKSYYQLLEDMFIGFQVPAYSKSPRKNLLSTPRFFFFDLGIRHAASGVTPELNLVRTDLGKYFEQWVGIEIWKRLQYKGEGQLHYLPTKDGAEVDFIIEMKGNLIPLEVKWTRSPSQRDITHLNQFLKENPKANKGYVICRCPRPAELTESITALPWQYL</sequence>
<dbReference type="CDD" id="cd01037">
    <property type="entry name" value="PDDEXK_nuclease-like"/>
    <property type="match status" value="1"/>
</dbReference>
<reference evidence="2" key="1">
    <citation type="submission" date="2010-07" db="EMBL/GenBank/DDBJ databases">
        <authorList>
            <consortium name="CONSOLIDER consortium CSD2007-00005"/>
            <person name="Guazzaroni M.-E."/>
            <person name="Richter M."/>
            <person name="Garcia-Salamanca A."/>
            <person name="Yarza P."/>
            <person name="Ferrer M."/>
        </authorList>
    </citation>
    <scope>NUCLEOTIDE SEQUENCE</scope>
</reference>
<comment type="caution">
    <text evidence="2">The sequence shown here is derived from an EMBL/GenBank/DDBJ whole genome shotgun (WGS) entry which is preliminary data.</text>
</comment>
<organism evidence="2">
    <name type="scientific">sediment metagenome</name>
    <dbReference type="NCBI Taxonomy" id="749907"/>
    <lineage>
        <taxon>unclassified sequences</taxon>
        <taxon>metagenomes</taxon>
        <taxon>ecological metagenomes</taxon>
    </lineage>
</organism>
<evidence type="ECO:0000259" key="1">
    <source>
        <dbReference type="Pfam" id="PF13635"/>
    </source>
</evidence>
<dbReference type="PANTHER" id="PTHR43566">
    <property type="entry name" value="CONSERVED PROTEIN"/>
    <property type="match status" value="1"/>
</dbReference>
<proteinExistence type="predicted"/>
<reference evidence="2" key="2">
    <citation type="journal article" date="2011" name="Microb. Ecol.">
        <title>Taxonomic and Functional Metagenomic Profiling of the Microbial Community in the Anoxic Sediment of a Sub-saline Shallow Lake (Laguna de Carrizo, Central Spain).</title>
        <authorList>
            <person name="Ferrer M."/>
            <person name="Guazzaroni M.E."/>
            <person name="Richter M."/>
            <person name="Garcia-Salamanca A."/>
            <person name="Yarza P."/>
            <person name="Suarez-Suarez A."/>
            <person name="Solano J."/>
            <person name="Alcaide M."/>
            <person name="van Dillewijn P."/>
            <person name="Molina-Henares M.A."/>
            <person name="Lopez-Cortes N."/>
            <person name="Al-Ramahi Y."/>
            <person name="Guerrero C."/>
            <person name="Acosta A."/>
            <person name="de Eugenio L.I."/>
            <person name="Martinez V."/>
            <person name="Marques S."/>
            <person name="Rojo F."/>
            <person name="Santero E."/>
            <person name="Genilloud O."/>
            <person name="Perez-Perez J."/>
            <person name="Rossello-Mora R."/>
            <person name="Ramos J.L."/>
        </authorList>
    </citation>
    <scope>NUCLEOTIDE SEQUENCE</scope>
</reference>
<name>D9PKK1_9ZZZZ</name>
<dbReference type="PANTHER" id="PTHR43566:SF2">
    <property type="entry name" value="DUF4143 DOMAIN-CONTAINING PROTEIN"/>
    <property type="match status" value="1"/>
</dbReference>
<gene>
    <name evidence="2" type="ORF">LDC_2070</name>
</gene>
<protein>
    <recommendedName>
        <fullName evidence="1">DUF4143 domain-containing protein</fullName>
    </recommendedName>
</protein>
<feature type="domain" description="DUF4143" evidence="1">
    <location>
        <begin position="72"/>
        <end position="226"/>
    </location>
</feature>